<dbReference type="Pfam" id="PF01565">
    <property type="entry name" value="FAD_binding_4"/>
    <property type="match status" value="1"/>
</dbReference>
<dbReference type="WBParaSite" id="PgR026_g063_t05">
    <property type="protein sequence ID" value="PgR026_g063_t05"/>
    <property type="gene ID" value="PgR026_g063"/>
</dbReference>
<dbReference type="SUPFAM" id="SSF56176">
    <property type="entry name" value="FAD-binding/transporter-associated domain-like"/>
    <property type="match status" value="1"/>
</dbReference>
<organism evidence="11 14">
    <name type="scientific">Parascaris univalens</name>
    <name type="common">Nematode worm</name>
    <dbReference type="NCBI Taxonomy" id="6257"/>
    <lineage>
        <taxon>Eukaryota</taxon>
        <taxon>Metazoa</taxon>
        <taxon>Ecdysozoa</taxon>
        <taxon>Nematoda</taxon>
        <taxon>Chromadorea</taxon>
        <taxon>Rhabditida</taxon>
        <taxon>Spirurina</taxon>
        <taxon>Ascaridomorpha</taxon>
        <taxon>Ascaridoidea</taxon>
        <taxon>Ascarididae</taxon>
        <taxon>Parascaris</taxon>
    </lineage>
</organism>
<dbReference type="GO" id="GO:1903457">
    <property type="term" value="P:lactate catabolic process"/>
    <property type="evidence" value="ECO:0007669"/>
    <property type="project" value="TreeGrafter"/>
</dbReference>
<dbReference type="Proteomes" id="UP000887569">
    <property type="component" value="Unplaced"/>
</dbReference>
<dbReference type="WBParaSite" id="PgR026_g063_t06">
    <property type="protein sequence ID" value="PgR026_g063_t06"/>
    <property type="gene ID" value="PgR026_g063"/>
</dbReference>
<evidence type="ECO:0000256" key="9">
    <source>
        <dbReference type="ARBA" id="ARBA00038897"/>
    </source>
</evidence>
<evidence type="ECO:0000256" key="7">
    <source>
        <dbReference type="ARBA" id="ARBA00023002"/>
    </source>
</evidence>
<evidence type="ECO:0000256" key="6">
    <source>
        <dbReference type="ARBA" id="ARBA00022946"/>
    </source>
</evidence>
<dbReference type="Pfam" id="PF02913">
    <property type="entry name" value="FAD-oxidase_C"/>
    <property type="match status" value="1"/>
</dbReference>
<reference evidence="12 13" key="1">
    <citation type="submission" date="2022-11" db="UniProtKB">
        <authorList>
            <consortium name="WormBaseParasite"/>
        </authorList>
    </citation>
    <scope>IDENTIFICATION</scope>
</reference>
<name>A0A915B475_PARUN</name>
<evidence type="ECO:0000259" key="10">
    <source>
        <dbReference type="PROSITE" id="PS51387"/>
    </source>
</evidence>
<evidence type="ECO:0000256" key="4">
    <source>
        <dbReference type="ARBA" id="ARBA00022630"/>
    </source>
</evidence>
<keyword evidence="11" id="KW-1185">Reference proteome</keyword>
<dbReference type="WBParaSite" id="PgR026_g063_t02">
    <property type="protein sequence ID" value="PgR026_g063_t02"/>
    <property type="gene ID" value="PgR026_g063"/>
</dbReference>
<comment type="cofactor">
    <cofactor evidence="1">
        <name>FAD</name>
        <dbReference type="ChEBI" id="CHEBI:57692"/>
    </cofactor>
</comment>
<dbReference type="WBParaSite" id="PgR026_g063_t01">
    <property type="protein sequence ID" value="PgR026_g063_t01"/>
    <property type="gene ID" value="PgR026_g063"/>
</dbReference>
<dbReference type="InterPro" id="IPR016166">
    <property type="entry name" value="FAD-bd_PCMH"/>
</dbReference>
<keyword evidence="7" id="KW-0560">Oxidoreductase</keyword>
<evidence type="ECO:0000256" key="1">
    <source>
        <dbReference type="ARBA" id="ARBA00001974"/>
    </source>
</evidence>
<keyword evidence="8" id="KW-0496">Mitochondrion</keyword>
<comment type="subcellular location">
    <subcellularLocation>
        <location evidence="2">Mitochondrion</location>
    </subcellularLocation>
</comment>
<dbReference type="PROSITE" id="PS51387">
    <property type="entry name" value="FAD_PCMH"/>
    <property type="match status" value="1"/>
</dbReference>
<feature type="domain" description="FAD-binding PCMH-type" evidence="10">
    <location>
        <begin position="53"/>
        <end position="233"/>
    </location>
</feature>
<keyword evidence="5" id="KW-0274">FAD</keyword>
<dbReference type="InterPro" id="IPR006094">
    <property type="entry name" value="Oxid_FAD_bind_N"/>
</dbReference>
<dbReference type="GO" id="GO:0071949">
    <property type="term" value="F:FAD binding"/>
    <property type="evidence" value="ECO:0007669"/>
    <property type="project" value="InterPro"/>
</dbReference>
<keyword evidence="6" id="KW-0809">Transit peptide</keyword>
<dbReference type="EC" id="1.1.2.4" evidence="9"/>
<dbReference type="PANTHER" id="PTHR11748">
    <property type="entry name" value="D-LACTATE DEHYDROGENASE"/>
    <property type="match status" value="1"/>
</dbReference>
<evidence type="ECO:0000256" key="3">
    <source>
        <dbReference type="ARBA" id="ARBA00008000"/>
    </source>
</evidence>
<proteinExistence type="inferred from homology"/>
<comment type="similarity">
    <text evidence="3">Belongs to the FAD-binding oxidoreductase/transferase type 4 family.</text>
</comment>
<dbReference type="InterPro" id="IPR004113">
    <property type="entry name" value="FAD-bd_oxidored_4_C"/>
</dbReference>
<dbReference type="GO" id="GO:0008720">
    <property type="term" value="F:D-lactate dehydrogenase (NAD+) activity"/>
    <property type="evidence" value="ECO:0007669"/>
    <property type="project" value="TreeGrafter"/>
</dbReference>
<evidence type="ECO:0000256" key="2">
    <source>
        <dbReference type="ARBA" id="ARBA00004173"/>
    </source>
</evidence>
<dbReference type="GO" id="GO:0005739">
    <property type="term" value="C:mitochondrion"/>
    <property type="evidence" value="ECO:0007669"/>
    <property type="project" value="UniProtKB-SubCell"/>
</dbReference>
<dbReference type="WBParaSite" id="PgR026_g063_t04">
    <property type="protein sequence ID" value="PgR026_g063_t04"/>
    <property type="gene ID" value="PgR026_g063"/>
</dbReference>
<evidence type="ECO:0000313" key="13">
    <source>
        <dbReference type="WBParaSite" id="PgR026_g063_t02"/>
    </source>
</evidence>
<dbReference type="PANTHER" id="PTHR11748:SF111">
    <property type="entry name" value="D-LACTATE DEHYDROGENASE, MITOCHONDRIAL-RELATED"/>
    <property type="match status" value="1"/>
</dbReference>
<evidence type="ECO:0000313" key="11">
    <source>
        <dbReference type="Proteomes" id="UP000887569"/>
    </source>
</evidence>
<dbReference type="AlphaFoldDB" id="A0A915B475"/>
<evidence type="ECO:0000256" key="8">
    <source>
        <dbReference type="ARBA" id="ARBA00023128"/>
    </source>
</evidence>
<dbReference type="FunFam" id="3.30.465.10:FF:000030">
    <property type="entry name" value="probable D-lactate dehydrogenase, mitochondrial"/>
    <property type="match status" value="1"/>
</dbReference>
<dbReference type="InterPro" id="IPR016164">
    <property type="entry name" value="FAD-linked_Oxase-like_C"/>
</dbReference>
<dbReference type="WBParaSite" id="PgR026_g063_t03">
    <property type="protein sequence ID" value="PgR026_g063_t03"/>
    <property type="gene ID" value="PgR026_g063"/>
</dbReference>
<dbReference type="GO" id="GO:0004458">
    <property type="term" value="F:D-lactate dehydrogenase (cytochrome) activity"/>
    <property type="evidence" value="ECO:0007669"/>
    <property type="project" value="UniProtKB-EC"/>
</dbReference>
<evidence type="ECO:0000313" key="12">
    <source>
        <dbReference type="WBParaSite" id="PgR026_g063_t01"/>
    </source>
</evidence>
<dbReference type="SUPFAM" id="SSF55103">
    <property type="entry name" value="FAD-linked oxidases, C-terminal domain"/>
    <property type="match status" value="1"/>
</dbReference>
<accession>A0A915B475</accession>
<evidence type="ECO:0000313" key="14">
    <source>
        <dbReference type="WBParaSite" id="PgR026_g063_t05"/>
    </source>
</evidence>
<dbReference type="InterPro" id="IPR016169">
    <property type="entry name" value="FAD-bd_PCMH_sub2"/>
</dbReference>
<evidence type="ECO:0000256" key="5">
    <source>
        <dbReference type="ARBA" id="ARBA00022827"/>
    </source>
</evidence>
<protein>
    <recommendedName>
        <fullName evidence="9">D-lactate dehydrogenase (cytochrome)</fullName>
        <ecNumber evidence="9">1.1.2.4</ecNumber>
    </recommendedName>
</protein>
<dbReference type="FunFam" id="3.30.43.10:FF:000010">
    <property type="entry name" value="probable D-lactate dehydrogenase, mitochondrial"/>
    <property type="match status" value="1"/>
</dbReference>
<dbReference type="InterPro" id="IPR036318">
    <property type="entry name" value="FAD-bd_PCMH-like_sf"/>
</dbReference>
<dbReference type="Gene3D" id="3.30.465.10">
    <property type="match status" value="1"/>
</dbReference>
<keyword evidence="4" id="KW-0285">Flavoprotein</keyword>
<sequence length="389" mass="42568">MFGGRIFVRRFSSFINKDSALLVPRFEKILGAENVKTTASIREQHSHDESHHPEKQPDMVVMPRSVEQVSAIIKLCNESRVPVVPFGAGSGLEGGVNAVAGGVCFDMMQMNEVVEVNTEDFDCVVKAGVTRKQLNSHLHDTGLFFPVDPGADASVCAMAATCASGTNAVRYGTMRQNVINLEVVLANGDILYTAGKRRRTRKSAAGYNLTSLFVGSEGTLGVITEAIVRLHARPTHISAVACSFPTLHQAVNTVVTILGCCVPVAKIEFMDHRMVIACNKFTHLSLAETPALFLEFSGNTDEEVKHAASFVGNICAENGGSDFKWSHLPEEIDALFKARHDAYFAILSERKLHKISHFENCSNFFSAKNKVFEGKIRILSRLNKISLLL</sequence>